<dbReference type="InterPro" id="IPR023394">
    <property type="entry name" value="Sec7_C_sf"/>
</dbReference>
<dbReference type="Pfam" id="PF01369">
    <property type="entry name" value="Sec7"/>
    <property type="match status" value="1"/>
</dbReference>
<dbReference type="InterPro" id="IPR001849">
    <property type="entry name" value="PH_domain"/>
</dbReference>
<accession>A0A4V1IVI0</accession>
<evidence type="ECO:0000259" key="2">
    <source>
        <dbReference type="PROSITE" id="PS50190"/>
    </source>
</evidence>
<dbReference type="OrthoDB" id="430364at2759"/>
<feature type="region of interest" description="Disordered" evidence="1">
    <location>
        <begin position="481"/>
        <end position="552"/>
    </location>
</feature>
<dbReference type="SMART" id="SM00222">
    <property type="entry name" value="Sec7"/>
    <property type="match status" value="1"/>
</dbReference>
<feature type="region of interest" description="Disordered" evidence="1">
    <location>
        <begin position="1"/>
        <end position="36"/>
    </location>
</feature>
<feature type="compositionally biased region" description="Low complexity" evidence="1">
    <location>
        <begin position="487"/>
        <end position="524"/>
    </location>
</feature>
<feature type="compositionally biased region" description="Basic residues" evidence="1">
    <location>
        <begin position="787"/>
        <end position="803"/>
    </location>
</feature>
<dbReference type="Proteomes" id="UP000274922">
    <property type="component" value="Unassembled WGS sequence"/>
</dbReference>
<feature type="compositionally biased region" description="Polar residues" evidence="1">
    <location>
        <begin position="296"/>
        <end position="321"/>
    </location>
</feature>
<feature type="region of interest" description="Disordered" evidence="1">
    <location>
        <begin position="765"/>
        <end position="814"/>
    </location>
</feature>
<dbReference type="GO" id="GO:0005085">
    <property type="term" value="F:guanyl-nucleotide exchange factor activity"/>
    <property type="evidence" value="ECO:0007669"/>
    <property type="project" value="InterPro"/>
</dbReference>
<proteinExistence type="predicted"/>
<feature type="domain" description="SEC7" evidence="2">
    <location>
        <begin position="589"/>
        <end position="758"/>
    </location>
</feature>
<dbReference type="SMART" id="SM00233">
    <property type="entry name" value="PH"/>
    <property type="match status" value="1"/>
</dbReference>
<dbReference type="EMBL" id="ML014113">
    <property type="protein sequence ID" value="RKP04129.1"/>
    <property type="molecule type" value="Genomic_DNA"/>
</dbReference>
<feature type="region of interest" description="Disordered" evidence="1">
    <location>
        <begin position="1299"/>
        <end position="1324"/>
    </location>
</feature>
<gene>
    <name evidence="3" type="ORF">CXG81DRAFT_16413</name>
</gene>
<feature type="region of interest" description="Disordered" evidence="1">
    <location>
        <begin position="833"/>
        <end position="893"/>
    </location>
</feature>
<sequence length="1410" mass="143741">MQQHAVTPLVTPALGTTSPATSLLPPPPHDDNDGHHATATATVTATADAAAAAMTVTPASIADMAAALPPVLDALFHPSDVLKVHARVRSLPTHATPVRTRPALPRTASGNRVALSELMFTAAPPSAAAGAGGSSAGSSGGHSADGAGSSDGASAVVTAAMAHSVQAAARTLGDQGSTVLARLLEARANSAQSGGRFHRSAHTRSYSHAYGSSYSAFYDGGMSGGGNGGSNYGRTLPGPHHGQSGPDGQGGHSTGSSHGGWSFHRKDLSSDSGSAGNDPLVDRRYSNGGSAMPSGTGPQAVSPTATTPSAMPNAAQSGMPATTQSAVHAMMQSMPAAAAAAVHAAVQAAIAPGRFHASPRIHTITTTITLPLENSPTAAVMEPSVAPLDLATSPSLPAFDRPPRSSASATATMTAAEMMDASPLPPPATHHATLGRASHAPSTTGLTMVTSHESMMAPPTRPGLPMTLSVTLTIPSVDDMNAAPVNGGAPLSGSGPLSSSTTGGTSGVSANGSTGATAAAFTHGGPIGRVSTSVTSRNSEWSPGPRSPSVIGAGAAATNLLPTEPGTSLTRGGAPMAAAAAMESRSPSLLSDGMMAAPLPSLPVVERRETPYEYLQNLKKTVNAKELAHLVATPDPFHAEVLACLVSEFRFAHMAMDAALRRFLARFVLPPESQQIDRVLQAFGKHYMEENPGVLSCEDDAHVLAFALVLLNSDLHHPAAKRKMSAAEFIGNTRACMARPPTLHPEILAVMYENIRAVAIQHASNDADHAGGPSTSPDKRQTPRSRSPTHTHTHAHQQSHGHGHGAVTPHAPLSRGWAGISSSISLGFGANNRKSGRWSLSASPSAHGLSAASTPPVQASSTSTTVNSTITESSAPTVATGGSDVTSSGTTPPVTPTHELILGISSYWPDDVLATAATAAAQSQFPLVGRSSGRSQVSDRRRSTASLRRGSAAWGPATAITSMAGASTVAAAVPVAGATKDADIVAPLTPPPPITATATAGSASAVVATPSGWTEPGVAVIAPQIQLADMRAETSATLPLRSRSRIPEELERSMSLDHLDDAHMAHTGLVADAQGHRSGMTLRSSLLPHAMNPFSRQSTVSSLAAVALPYQGFLQRKQDCGKGGERNLRGRGWCASYAVLNRGGFLAFHRPSDVTFSSGVMGTGGRRGSFLNASADLSATGTASTIPTLHHSENGAHGAHAGAAYHSGGLTTTPQLVLPVIGAVALYDPSYTRRTATLRLCLADGSEYLLQAADVDNAVAWTAVLNRAATYATCGVVEVVGAPAPVTAAADMATTTAAATAPRASHGGPPPLSSGTTTSMGGDGRSAVIRRKAEEMANQLGGITIQVANEVALQVHASLCAPMGKVARSLLDEIGRRRISLLRRARIEQVRLECYRAVLMDDLASSQATR</sequence>
<dbReference type="STRING" id="1555241.A0A4V1IVI0"/>
<dbReference type="Gene3D" id="2.30.29.30">
    <property type="entry name" value="Pleckstrin-homology domain (PH domain)/Phosphotyrosine-binding domain (PTB)"/>
    <property type="match status" value="1"/>
</dbReference>
<feature type="compositionally biased region" description="Polar residues" evidence="1">
    <location>
        <begin position="530"/>
        <end position="541"/>
    </location>
</feature>
<feature type="region of interest" description="Disordered" evidence="1">
    <location>
        <begin position="228"/>
        <end position="321"/>
    </location>
</feature>
<dbReference type="CDD" id="cd00171">
    <property type="entry name" value="Sec7"/>
    <property type="match status" value="1"/>
</dbReference>
<feature type="compositionally biased region" description="Low complexity" evidence="1">
    <location>
        <begin position="860"/>
        <end position="892"/>
    </location>
</feature>
<evidence type="ECO:0000313" key="3">
    <source>
        <dbReference type="EMBL" id="RKP04129.1"/>
    </source>
</evidence>
<feature type="region of interest" description="Disordered" evidence="1">
    <location>
        <begin position="929"/>
        <end position="950"/>
    </location>
</feature>
<organism evidence="3 4">
    <name type="scientific">Caulochytrium protostelioides</name>
    <dbReference type="NCBI Taxonomy" id="1555241"/>
    <lineage>
        <taxon>Eukaryota</taxon>
        <taxon>Fungi</taxon>
        <taxon>Fungi incertae sedis</taxon>
        <taxon>Chytridiomycota</taxon>
        <taxon>Chytridiomycota incertae sedis</taxon>
        <taxon>Chytridiomycetes</taxon>
        <taxon>Caulochytriales</taxon>
        <taxon>Caulochytriaceae</taxon>
        <taxon>Caulochytrium</taxon>
    </lineage>
</organism>
<reference evidence="4" key="1">
    <citation type="journal article" date="2018" name="Nat. Microbiol.">
        <title>Leveraging single-cell genomics to expand the fungal tree of life.</title>
        <authorList>
            <person name="Ahrendt S.R."/>
            <person name="Quandt C.A."/>
            <person name="Ciobanu D."/>
            <person name="Clum A."/>
            <person name="Salamov A."/>
            <person name="Andreopoulos B."/>
            <person name="Cheng J.F."/>
            <person name="Woyke T."/>
            <person name="Pelin A."/>
            <person name="Henrissat B."/>
            <person name="Reynolds N.K."/>
            <person name="Benny G.L."/>
            <person name="Smith M.E."/>
            <person name="James T.Y."/>
            <person name="Grigoriev I.V."/>
        </authorList>
    </citation>
    <scope>NUCLEOTIDE SEQUENCE [LARGE SCALE GENOMIC DNA]</scope>
    <source>
        <strain evidence="4">ATCC 52028</strain>
    </source>
</reference>
<dbReference type="GO" id="GO:0032012">
    <property type="term" value="P:regulation of ARF protein signal transduction"/>
    <property type="evidence" value="ECO:0007669"/>
    <property type="project" value="InterPro"/>
</dbReference>
<evidence type="ECO:0000313" key="4">
    <source>
        <dbReference type="Proteomes" id="UP000274922"/>
    </source>
</evidence>
<dbReference type="PROSITE" id="PS50190">
    <property type="entry name" value="SEC7"/>
    <property type="match status" value="1"/>
</dbReference>
<feature type="region of interest" description="Disordered" evidence="1">
    <location>
        <begin position="420"/>
        <end position="444"/>
    </location>
</feature>
<feature type="compositionally biased region" description="Gly residues" evidence="1">
    <location>
        <begin position="130"/>
        <end position="140"/>
    </location>
</feature>
<dbReference type="Gene3D" id="1.10.1000.11">
    <property type="entry name" value="Arf Nucleotide-binding Site Opener,domain 2"/>
    <property type="match status" value="1"/>
</dbReference>
<dbReference type="PANTHER" id="PTHR10663">
    <property type="entry name" value="GUANYL-NUCLEOTIDE EXCHANGE FACTOR"/>
    <property type="match status" value="1"/>
</dbReference>
<dbReference type="InterPro" id="IPR011993">
    <property type="entry name" value="PH-like_dom_sf"/>
</dbReference>
<feature type="region of interest" description="Disordered" evidence="1">
    <location>
        <begin position="126"/>
        <end position="151"/>
    </location>
</feature>
<name>A0A4V1IVI0_9FUNG</name>
<dbReference type="SUPFAM" id="SSF48425">
    <property type="entry name" value="Sec7 domain"/>
    <property type="match status" value="1"/>
</dbReference>
<keyword evidence="4" id="KW-1185">Reference proteome</keyword>
<dbReference type="InterPro" id="IPR035999">
    <property type="entry name" value="Sec7_dom_sf"/>
</dbReference>
<feature type="compositionally biased region" description="Low complexity" evidence="1">
    <location>
        <begin position="141"/>
        <end position="151"/>
    </location>
</feature>
<feature type="compositionally biased region" description="Low complexity" evidence="1">
    <location>
        <begin position="13"/>
        <end position="23"/>
    </location>
</feature>
<evidence type="ECO:0000256" key="1">
    <source>
        <dbReference type="SAM" id="MobiDB-lite"/>
    </source>
</evidence>
<dbReference type="InterPro" id="IPR000904">
    <property type="entry name" value="Sec7_dom"/>
</dbReference>
<protein>
    <recommendedName>
        <fullName evidence="2">SEC7 domain-containing protein</fullName>
    </recommendedName>
</protein>
<dbReference type="SUPFAM" id="SSF50729">
    <property type="entry name" value="PH domain-like"/>
    <property type="match status" value="1"/>
</dbReference>